<evidence type="ECO:0000313" key="2">
    <source>
        <dbReference type="EMBL" id="GAA2518078.1"/>
    </source>
</evidence>
<gene>
    <name evidence="2" type="ORF">GCM10010276_79620</name>
</gene>
<evidence type="ECO:0000259" key="1">
    <source>
        <dbReference type="Pfam" id="PF13649"/>
    </source>
</evidence>
<comment type="caution">
    <text evidence="2">The sequence shown here is derived from an EMBL/GenBank/DDBJ whole genome shotgun (WGS) entry which is preliminary data.</text>
</comment>
<dbReference type="Gene3D" id="3.40.50.150">
    <property type="entry name" value="Vaccinia Virus protein VP39"/>
    <property type="match status" value="1"/>
</dbReference>
<accession>A0ABN3NB42</accession>
<dbReference type="EMBL" id="BAAASG010000025">
    <property type="protein sequence ID" value="GAA2518078.1"/>
    <property type="molecule type" value="Genomic_DNA"/>
</dbReference>
<dbReference type="InterPro" id="IPR041698">
    <property type="entry name" value="Methyltransf_25"/>
</dbReference>
<keyword evidence="3" id="KW-1185">Reference proteome</keyword>
<organism evidence="2 3">
    <name type="scientific">Streptomyces longisporus</name>
    <dbReference type="NCBI Taxonomy" id="1948"/>
    <lineage>
        <taxon>Bacteria</taxon>
        <taxon>Bacillati</taxon>
        <taxon>Actinomycetota</taxon>
        <taxon>Actinomycetes</taxon>
        <taxon>Kitasatosporales</taxon>
        <taxon>Streptomycetaceae</taxon>
        <taxon>Streptomyces</taxon>
    </lineage>
</organism>
<reference evidence="2 3" key="1">
    <citation type="journal article" date="2019" name="Int. J. Syst. Evol. Microbiol.">
        <title>The Global Catalogue of Microorganisms (GCM) 10K type strain sequencing project: providing services to taxonomists for standard genome sequencing and annotation.</title>
        <authorList>
            <consortium name="The Broad Institute Genomics Platform"/>
            <consortium name="The Broad Institute Genome Sequencing Center for Infectious Disease"/>
            <person name="Wu L."/>
            <person name="Ma J."/>
        </authorList>
    </citation>
    <scope>NUCLEOTIDE SEQUENCE [LARGE SCALE GENOMIC DNA]</scope>
    <source>
        <strain evidence="2 3">JCM 4395</strain>
    </source>
</reference>
<dbReference type="InterPro" id="IPR029063">
    <property type="entry name" value="SAM-dependent_MTases_sf"/>
</dbReference>
<dbReference type="Proteomes" id="UP001501777">
    <property type="component" value="Unassembled WGS sequence"/>
</dbReference>
<evidence type="ECO:0000313" key="3">
    <source>
        <dbReference type="Proteomes" id="UP001501777"/>
    </source>
</evidence>
<name>A0ABN3NB42_STRLO</name>
<dbReference type="Pfam" id="PF13649">
    <property type="entry name" value="Methyltransf_25"/>
    <property type="match status" value="1"/>
</dbReference>
<proteinExistence type="predicted"/>
<dbReference type="SUPFAM" id="SSF53335">
    <property type="entry name" value="S-adenosyl-L-methionine-dependent methyltransferases"/>
    <property type="match status" value="1"/>
</dbReference>
<protein>
    <recommendedName>
        <fullName evidence="1">Methyltransferase domain-containing protein</fullName>
    </recommendedName>
</protein>
<feature type="domain" description="Methyltransferase" evidence="1">
    <location>
        <begin position="63"/>
        <end position="133"/>
    </location>
</feature>
<dbReference type="CDD" id="cd02440">
    <property type="entry name" value="AdoMet_MTases"/>
    <property type="match status" value="1"/>
</dbReference>
<sequence>MSSRSPCPTPADWRESNRANWDERVPLHTAGSYYGLDGFRAGKDPLRAFELAEVGDVTGKSLLHLQCHLGTDTLSWARHGAARVVGLDFSEPAVAVARGLAADLGLGPERAEFVTSDVYDAACALPDSTYEIV</sequence>